<name>A0A0B6ZPA9_9EUPU</name>
<dbReference type="AlphaFoldDB" id="A0A0B6ZPA9"/>
<gene>
    <name evidence="1" type="primary">ORF70584</name>
</gene>
<protein>
    <submittedName>
        <fullName evidence="1">Uncharacterized protein</fullName>
    </submittedName>
</protein>
<proteinExistence type="predicted"/>
<organism evidence="1">
    <name type="scientific">Arion vulgaris</name>
    <dbReference type="NCBI Taxonomy" id="1028688"/>
    <lineage>
        <taxon>Eukaryota</taxon>
        <taxon>Metazoa</taxon>
        <taxon>Spiralia</taxon>
        <taxon>Lophotrochozoa</taxon>
        <taxon>Mollusca</taxon>
        <taxon>Gastropoda</taxon>
        <taxon>Heterobranchia</taxon>
        <taxon>Euthyneura</taxon>
        <taxon>Panpulmonata</taxon>
        <taxon>Eupulmonata</taxon>
        <taxon>Stylommatophora</taxon>
        <taxon>Helicina</taxon>
        <taxon>Arionoidea</taxon>
        <taxon>Arionidae</taxon>
        <taxon>Arion</taxon>
    </lineage>
</organism>
<sequence>MLCCWLLESLNLQIKATGYLIIRDYIAKLDLLHCCCVEKKVKYWKGKSLAVI</sequence>
<evidence type="ECO:0000313" key="1">
    <source>
        <dbReference type="EMBL" id="CEK69535.1"/>
    </source>
</evidence>
<dbReference type="EMBL" id="HACG01022670">
    <property type="protein sequence ID" value="CEK69535.1"/>
    <property type="molecule type" value="Transcribed_RNA"/>
</dbReference>
<accession>A0A0B6ZPA9</accession>
<reference evidence="1" key="1">
    <citation type="submission" date="2014-12" db="EMBL/GenBank/DDBJ databases">
        <title>Insight into the proteome of Arion vulgaris.</title>
        <authorList>
            <person name="Aradska J."/>
            <person name="Bulat T."/>
            <person name="Smidak R."/>
            <person name="Sarate P."/>
            <person name="Gangsoo J."/>
            <person name="Sialana F."/>
            <person name="Bilban M."/>
            <person name="Lubec G."/>
        </authorList>
    </citation>
    <scope>NUCLEOTIDE SEQUENCE</scope>
    <source>
        <tissue evidence="1">Skin</tissue>
    </source>
</reference>